<name>A0ABU6E8N1_9GAMM</name>
<dbReference type="PANTHER" id="PTHR30529">
    <property type="entry name" value="CYTOCHROME B561"/>
    <property type="match status" value="1"/>
</dbReference>
<evidence type="ECO:0000256" key="7">
    <source>
        <dbReference type="ARBA" id="ARBA00022723"/>
    </source>
</evidence>
<feature type="transmembrane region" description="Helical" evidence="13">
    <location>
        <begin position="144"/>
        <end position="164"/>
    </location>
</feature>
<sequence length="184" mass="20900">MQWRNNTSRYGHVSLLLHWGMALTVYGMFALGLWMVTLGYYDSWYHSAPEIHKSIGILLFIILIVRVIWRWISPPPKALSSYSKLTRISAHIAHMLLYLILFSILISGYLISTADGQAISVFDWFSVPAIFTGEAEQADLAGDIHLYLAWTVVLLSLLHAAGALKHHFIDKDVTLKRMLGMRTK</sequence>
<comment type="subcellular location">
    <subcellularLocation>
        <location evidence="2">Cell membrane</location>
        <topology evidence="2">Multi-pass membrane protein</topology>
    </subcellularLocation>
</comment>
<evidence type="ECO:0000256" key="6">
    <source>
        <dbReference type="ARBA" id="ARBA00022692"/>
    </source>
</evidence>
<comment type="similarity">
    <text evidence="12">Belongs to the cytochrome b561 family.</text>
</comment>
<evidence type="ECO:0000313" key="16">
    <source>
        <dbReference type="Proteomes" id="UP001332939"/>
    </source>
</evidence>
<keyword evidence="16" id="KW-1185">Reference proteome</keyword>
<keyword evidence="4" id="KW-1003">Cell membrane</keyword>
<dbReference type="Pfam" id="PF01292">
    <property type="entry name" value="Ni_hydr_CYTB"/>
    <property type="match status" value="1"/>
</dbReference>
<reference evidence="15 16" key="1">
    <citation type="submission" date="2022-05" db="EMBL/GenBank/DDBJ databases">
        <title>Whole genome sequences of Escherichia coli of fish isolates collected from Assam, India.</title>
        <authorList>
            <person name="Sudha S."/>
            <person name="Muneeb K.H."/>
            <person name="Rakshit O."/>
            <person name="Mendem S.K."/>
            <person name="Raisen C."/>
            <person name="Holmes M.A."/>
            <person name="Shome B.R."/>
            <person name="Sivaraman G.K."/>
        </authorList>
    </citation>
    <scope>NUCLEOTIDE SEQUENCE [LARGE SCALE GENOMIC DNA]</scope>
    <source>
        <strain evidence="15 16">278</strain>
    </source>
</reference>
<keyword evidence="8" id="KW-0249">Electron transport</keyword>
<dbReference type="Gene3D" id="1.20.950.20">
    <property type="entry name" value="Transmembrane di-heme cytochromes, Chain C"/>
    <property type="match status" value="1"/>
</dbReference>
<keyword evidence="7" id="KW-0479">Metal-binding</keyword>
<evidence type="ECO:0000256" key="1">
    <source>
        <dbReference type="ARBA" id="ARBA00001970"/>
    </source>
</evidence>
<gene>
    <name evidence="15" type="ORF">NA736_00045</name>
</gene>
<evidence type="ECO:0000259" key="14">
    <source>
        <dbReference type="Pfam" id="PF01292"/>
    </source>
</evidence>
<keyword evidence="5" id="KW-0349">Heme</keyword>
<evidence type="ECO:0000256" key="12">
    <source>
        <dbReference type="ARBA" id="ARBA00037975"/>
    </source>
</evidence>
<accession>A0ABU6E8N1</accession>
<dbReference type="PANTHER" id="PTHR30529:SF1">
    <property type="entry name" value="CYTOCHROME B561 HOMOLOG 2"/>
    <property type="match status" value="1"/>
</dbReference>
<evidence type="ECO:0000256" key="13">
    <source>
        <dbReference type="SAM" id="Phobius"/>
    </source>
</evidence>
<dbReference type="RefSeq" id="WP_036912403.1">
    <property type="nucleotide sequence ID" value="NZ_JAMZOO010000001.1"/>
</dbReference>
<evidence type="ECO:0000256" key="10">
    <source>
        <dbReference type="ARBA" id="ARBA00023004"/>
    </source>
</evidence>
<evidence type="ECO:0000256" key="2">
    <source>
        <dbReference type="ARBA" id="ARBA00004651"/>
    </source>
</evidence>
<keyword evidence="3" id="KW-0813">Transport</keyword>
<keyword evidence="9 13" id="KW-1133">Transmembrane helix</keyword>
<evidence type="ECO:0000256" key="4">
    <source>
        <dbReference type="ARBA" id="ARBA00022475"/>
    </source>
</evidence>
<dbReference type="Proteomes" id="UP001332939">
    <property type="component" value="Unassembled WGS sequence"/>
</dbReference>
<evidence type="ECO:0000256" key="5">
    <source>
        <dbReference type="ARBA" id="ARBA00022617"/>
    </source>
</evidence>
<evidence type="ECO:0000256" key="9">
    <source>
        <dbReference type="ARBA" id="ARBA00022989"/>
    </source>
</evidence>
<feature type="transmembrane region" description="Helical" evidence="13">
    <location>
        <begin position="92"/>
        <end position="111"/>
    </location>
</feature>
<organism evidence="15 16">
    <name type="scientific">Proteus cibi</name>
    <dbReference type="NCBI Taxonomy" id="2050966"/>
    <lineage>
        <taxon>Bacteria</taxon>
        <taxon>Pseudomonadati</taxon>
        <taxon>Pseudomonadota</taxon>
        <taxon>Gammaproteobacteria</taxon>
        <taxon>Enterobacterales</taxon>
        <taxon>Morganellaceae</taxon>
        <taxon>Proteus</taxon>
    </lineage>
</organism>
<dbReference type="InterPro" id="IPR016174">
    <property type="entry name" value="Di-haem_cyt_TM"/>
</dbReference>
<evidence type="ECO:0000256" key="3">
    <source>
        <dbReference type="ARBA" id="ARBA00022448"/>
    </source>
</evidence>
<keyword evidence="10" id="KW-0408">Iron</keyword>
<evidence type="ECO:0000313" key="15">
    <source>
        <dbReference type="EMBL" id="MEB6855432.1"/>
    </source>
</evidence>
<comment type="cofactor">
    <cofactor evidence="1">
        <name>heme b</name>
        <dbReference type="ChEBI" id="CHEBI:60344"/>
    </cofactor>
</comment>
<evidence type="ECO:0000256" key="8">
    <source>
        <dbReference type="ARBA" id="ARBA00022982"/>
    </source>
</evidence>
<dbReference type="InterPro" id="IPR011577">
    <property type="entry name" value="Cyt_b561_bac/Ni-Hgenase"/>
</dbReference>
<keyword evidence="11 13" id="KW-0472">Membrane</keyword>
<dbReference type="SUPFAM" id="SSF81342">
    <property type="entry name" value="Transmembrane di-heme cytochromes"/>
    <property type="match status" value="1"/>
</dbReference>
<feature type="domain" description="Cytochrome b561 bacterial/Ni-hydrogenase" evidence="14">
    <location>
        <begin position="9"/>
        <end position="180"/>
    </location>
</feature>
<evidence type="ECO:0000256" key="11">
    <source>
        <dbReference type="ARBA" id="ARBA00023136"/>
    </source>
</evidence>
<protein>
    <submittedName>
        <fullName evidence="15">Cytochrome b</fullName>
    </submittedName>
</protein>
<dbReference type="EMBL" id="JAMZOO010000001">
    <property type="protein sequence ID" value="MEB6855432.1"/>
    <property type="molecule type" value="Genomic_DNA"/>
</dbReference>
<feature type="transmembrane region" description="Helical" evidence="13">
    <location>
        <begin position="55"/>
        <end position="72"/>
    </location>
</feature>
<feature type="transmembrane region" description="Helical" evidence="13">
    <location>
        <begin position="12"/>
        <end position="35"/>
    </location>
</feature>
<proteinExistence type="inferred from homology"/>
<keyword evidence="6 13" id="KW-0812">Transmembrane</keyword>
<dbReference type="InterPro" id="IPR052168">
    <property type="entry name" value="Cytochrome_b561_oxidase"/>
</dbReference>
<comment type="caution">
    <text evidence="15">The sequence shown here is derived from an EMBL/GenBank/DDBJ whole genome shotgun (WGS) entry which is preliminary data.</text>
</comment>